<feature type="domain" description="YetF C-terminal" evidence="8">
    <location>
        <begin position="81"/>
        <end position="215"/>
    </location>
</feature>
<dbReference type="EMBL" id="BMEV01000031">
    <property type="protein sequence ID" value="GFZ77197.1"/>
    <property type="molecule type" value="Genomic_DNA"/>
</dbReference>
<feature type="domain" description="YetF-like N-terminal transmembrane" evidence="9">
    <location>
        <begin position="4"/>
        <end position="79"/>
    </location>
</feature>
<dbReference type="InterPro" id="IPR048454">
    <property type="entry name" value="YetF_N"/>
</dbReference>
<reference evidence="10" key="2">
    <citation type="submission" date="2020-09" db="EMBL/GenBank/DDBJ databases">
        <authorList>
            <person name="Sun Q."/>
            <person name="Zhou Y."/>
        </authorList>
    </citation>
    <scope>NUCLEOTIDE SEQUENCE</scope>
    <source>
        <strain evidence="10">CGMCC 1.12360</strain>
    </source>
</reference>
<evidence type="ECO:0000256" key="4">
    <source>
        <dbReference type="ARBA" id="ARBA00022692"/>
    </source>
</evidence>
<feature type="transmembrane region" description="Helical" evidence="7">
    <location>
        <begin position="59"/>
        <end position="79"/>
    </location>
</feature>
<keyword evidence="5 7" id="KW-1133">Transmembrane helix</keyword>
<dbReference type="Pfam" id="PF20730">
    <property type="entry name" value="YetF_N"/>
    <property type="match status" value="1"/>
</dbReference>
<name>A0A8J2TNS8_9BACI</name>
<evidence type="ECO:0000259" key="8">
    <source>
        <dbReference type="Pfam" id="PF04239"/>
    </source>
</evidence>
<dbReference type="Gene3D" id="3.30.240.20">
    <property type="entry name" value="bsu07140 like domains"/>
    <property type="match status" value="2"/>
</dbReference>
<reference evidence="10" key="1">
    <citation type="journal article" date="2014" name="Int. J. Syst. Evol. Microbiol.">
        <title>Complete genome sequence of Corynebacterium casei LMG S-19264T (=DSM 44701T), isolated from a smear-ripened cheese.</title>
        <authorList>
            <consortium name="US DOE Joint Genome Institute (JGI-PGF)"/>
            <person name="Walter F."/>
            <person name="Albersmeier A."/>
            <person name="Kalinowski J."/>
            <person name="Ruckert C."/>
        </authorList>
    </citation>
    <scope>NUCLEOTIDE SEQUENCE</scope>
    <source>
        <strain evidence="10">CGMCC 1.12360</strain>
    </source>
</reference>
<organism evidence="10 11">
    <name type="scientific">Compostibacillus humi</name>
    <dbReference type="NCBI Taxonomy" id="1245525"/>
    <lineage>
        <taxon>Bacteria</taxon>
        <taxon>Bacillati</taxon>
        <taxon>Bacillota</taxon>
        <taxon>Bacilli</taxon>
        <taxon>Bacillales</taxon>
        <taxon>Bacillaceae</taxon>
        <taxon>Compostibacillus</taxon>
    </lineage>
</organism>
<dbReference type="PANTHER" id="PTHR34582">
    <property type="entry name" value="UPF0702 TRANSMEMBRANE PROTEIN YCAP"/>
    <property type="match status" value="1"/>
</dbReference>
<evidence type="ECO:0000313" key="10">
    <source>
        <dbReference type="EMBL" id="GFZ77197.1"/>
    </source>
</evidence>
<dbReference type="RefSeq" id="WP_188392112.1">
    <property type="nucleotide sequence ID" value="NZ_BMEV01000031.1"/>
</dbReference>
<proteinExistence type="inferred from homology"/>
<dbReference type="PANTHER" id="PTHR34582:SF5">
    <property type="entry name" value="UPF0702 TRANSMEMBRANE PROTEIN YETF"/>
    <property type="match status" value="1"/>
</dbReference>
<keyword evidence="11" id="KW-1185">Reference proteome</keyword>
<sequence>MNTYFSLFTEAVLGLVILFILTKILGKTQISQLTPFDFISAVLLGELVGNALFDPDAGIMEIAFVVIVFGTIIYFVEWLTQKFKRTRALLEGSPSIVIYKGKMIRDVMKKNKMDINMLQQLLRDKDVFSLQEVEYAILESNGKLSVMKKSDYQTPTRKDMKLAQQEVKLPTLLINDGEIIYDNLKEKNLTVEWLQEQLELQGYRSVEEIFVAEYTKGEDLFLVPFINRNHEKWQ</sequence>
<dbReference type="AlphaFoldDB" id="A0A8J2TNS8"/>
<evidence type="ECO:0000256" key="6">
    <source>
        <dbReference type="ARBA" id="ARBA00023136"/>
    </source>
</evidence>
<dbReference type="GO" id="GO:0005886">
    <property type="term" value="C:plasma membrane"/>
    <property type="evidence" value="ECO:0007669"/>
    <property type="project" value="UniProtKB-SubCell"/>
</dbReference>
<comment type="similarity">
    <text evidence="2">Belongs to the UPF0702 family.</text>
</comment>
<evidence type="ECO:0000256" key="1">
    <source>
        <dbReference type="ARBA" id="ARBA00004651"/>
    </source>
</evidence>
<feature type="transmembrane region" description="Helical" evidence="7">
    <location>
        <begin position="6"/>
        <end position="26"/>
    </location>
</feature>
<evidence type="ECO:0000256" key="2">
    <source>
        <dbReference type="ARBA" id="ARBA00006448"/>
    </source>
</evidence>
<protein>
    <submittedName>
        <fullName evidence="10">UPF0702 transmembrane protein YetF</fullName>
    </submittedName>
</protein>
<comment type="caution">
    <text evidence="10">The sequence shown here is derived from an EMBL/GenBank/DDBJ whole genome shotgun (WGS) entry which is preliminary data.</text>
</comment>
<comment type="subcellular location">
    <subcellularLocation>
        <location evidence="1">Cell membrane</location>
        <topology evidence="1">Multi-pass membrane protein</topology>
    </subcellularLocation>
</comment>
<keyword evidence="4 7" id="KW-0812">Transmembrane</keyword>
<evidence type="ECO:0000259" key="9">
    <source>
        <dbReference type="Pfam" id="PF20730"/>
    </source>
</evidence>
<evidence type="ECO:0000256" key="5">
    <source>
        <dbReference type="ARBA" id="ARBA00022989"/>
    </source>
</evidence>
<evidence type="ECO:0000256" key="7">
    <source>
        <dbReference type="SAM" id="Phobius"/>
    </source>
</evidence>
<dbReference type="Pfam" id="PF04239">
    <property type="entry name" value="DUF421"/>
    <property type="match status" value="1"/>
</dbReference>
<dbReference type="InterPro" id="IPR007353">
    <property type="entry name" value="DUF421"/>
</dbReference>
<keyword evidence="6 7" id="KW-0472">Membrane</keyword>
<evidence type="ECO:0000256" key="3">
    <source>
        <dbReference type="ARBA" id="ARBA00022475"/>
    </source>
</evidence>
<gene>
    <name evidence="10" type="primary">yetF</name>
    <name evidence="10" type="ORF">GCM10010978_18430</name>
</gene>
<dbReference type="Proteomes" id="UP000602050">
    <property type="component" value="Unassembled WGS sequence"/>
</dbReference>
<keyword evidence="3" id="KW-1003">Cell membrane</keyword>
<evidence type="ECO:0000313" key="11">
    <source>
        <dbReference type="Proteomes" id="UP000602050"/>
    </source>
</evidence>
<accession>A0A8J2TNS8</accession>
<dbReference type="InterPro" id="IPR023090">
    <property type="entry name" value="UPF0702_alpha/beta_dom_sf"/>
</dbReference>